<accession>A0AAV7RWA6</accession>
<evidence type="ECO:0000256" key="1">
    <source>
        <dbReference type="SAM" id="MobiDB-lite"/>
    </source>
</evidence>
<evidence type="ECO:0000313" key="3">
    <source>
        <dbReference type="Proteomes" id="UP001066276"/>
    </source>
</evidence>
<name>A0AAV7RWA6_PLEWA</name>
<dbReference type="EMBL" id="JANPWB010000009">
    <property type="protein sequence ID" value="KAJ1156233.1"/>
    <property type="molecule type" value="Genomic_DNA"/>
</dbReference>
<organism evidence="2 3">
    <name type="scientific">Pleurodeles waltl</name>
    <name type="common">Iberian ribbed newt</name>
    <dbReference type="NCBI Taxonomy" id="8319"/>
    <lineage>
        <taxon>Eukaryota</taxon>
        <taxon>Metazoa</taxon>
        <taxon>Chordata</taxon>
        <taxon>Craniata</taxon>
        <taxon>Vertebrata</taxon>
        <taxon>Euteleostomi</taxon>
        <taxon>Amphibia</taxon>
        <taxon>Batrachia</taxon>
        <taxon>Caudata</taxon>
        <taxon>Salamandroidea</taxon>
        <taxon>Salamandridae</taxon>
        <taxon>Pleurodelinae</taxon>
        <taxon>Pleurodeles</taxon>
    </lineage>
</organism>
<gene>
    <name evidence="2" type="ORF">NDU88_008957</name>
</gene>
<comment type="caution">
    <text evidence="2">The sequence shown here is derived from an EMBL/GenBank/DDBJ whole genome shotgun (WGS) entry which is preliminary data.</text>
</comment>
<protein>
    <submittedName>
        <fullName evidence="2">Uncharacterized protein</fullName>
    </submittedName>
</protein>
<feature type="compositionally biased region" description="Polar residues" evidence="1">
    <location>
        <begin position="130"/>
        <end position="139"/>
    </location>
</feature>
<sequence>MPKLGGIMRCPPLELIWRVLSGALLADAPERKERMGPCTETQTAAWDFDADRASSPVSVLGPPAALLRDEAPVSQGAPGDKGGQNRLCAPALGTTVEEVKPAVGLEESRPGGAPWIKRGPRHTRRWDGLCSSTPETAAE</sequence>
<dbReference type="AlphaFoldDB" id="A0AAV7RWA6"/>
<keyword evidence="3" id="KW-1185">Reference proteome</keyword>
<proteinExistence type="predicted"/>
<reference evidence="2" key="1">
    <citation type="journal article" date="2022" name="bioRxiv">
        <title>Sequencing and chromosome-scale assembly of the giantPleurodeles waltlgenome.</title>
        <authorList>
            <person name="Brown T."/>
            <person name="Elewa A."/>
            <person name="Iarovenko S."/>
            <person name="Subramanian E."/>
            <person name="Araus A.J."/>
            <person name="Petzold A."/>
            <person name="Susuki M."/>
            <person name="Suzuki K.-i.T."/>
            <person name="Hayashi T."/>
            <person name="Toyoda A."/>
            <person name="Oliveira C."/>
            <person name="Osipova E."/>
            <person name="Leigh N.D."/>
            <person name="Simon A."/>
            <person name="Yun M.H."/>
        </authorList>
    </citation>
    <scope>NUCLEOTIDE SEQUENCE</scope>
    <source>
        <strain evidence="2">20211129_DDA</strain>
        <tissue evidence="2">Liver</tissue>
    </source>
</reference>
<evidence type="ECO:0000313" key="2">
    <source>
        <dbReference type="EMBL" id="KAJ1156233.1"/>
    </source>
</evidence>
<dbReference type="Proteomes" id="UP001066276">
    <property type="component" value="Chromosome 5"/>
</dbReference>
<feature type="region of interest" description="Disordered" evidence="1">
    <location>
        <begin position="105"/>
        <end position="139"/>
    </location>
</feature>